<keyword evidence="5" id="KW-1185">Reference proteome</keyword>
<dbReference type="SUPFAM" id="SSF57756">
    <property type="entry name" value="Retrovirus zinc finger-like domains"/>
    <property type="match status" value="1"/>
</dbReference>
<evidence type="ECO:0000256" key="1">
    <source>
        <dbReference type="PROSITE-ProRule" id="PRU00047"/>
    </source>
</evidence>
<dbReference type="PANTHER" id="PTHR15503">
    <property type="entry name" value="LDOC1 RELATED"/>
    <property type="match status" value="1"/>
</dbReference>
<reference evidence="4 5" key="1">
    <citation type="submission" date="2023-09" db="EMBL/GenBank/DDBJ databases">
        <authorList>
            <person name="Wang M."/>
        </authorList>
    </citation>
    <scope>NUCLEOTIDE SEQUENCE [LARGE SCALE GENOMIC DNA]</scope>
    <source>
        <strain evidence="4">GT-2023</strain>
        <tissue evidence="4">Liver</tissue>
    </source>
</reference>
<protein>
    <recommendedName>
        <fullName evidence="3">CCHC-type domain-containing protein</fullName>
    </recommendedName>
</protein>
<dbReference type="PANTHER" id="PTHR15503:SF22">
    <property type="entry name" value="TRANSPOSON TY3-I GAG POLYPROTEIN"/>
    <property type="match status" value="1"/>
</dbReference>
<dbReference type="InterPro" id="IPR012337">
    <property type="entry name" value="RNaseH-like_sf"/>
</dbReference>
<dbReference type="EMBL" id="JAYMGO010000015">
    <property type="protein sequence ID" value="KAL1260065.1"/>
    <property type="molecule type" value="Genomic_DNA"/>
</dbReference>
<evidence type="ECO:0000313" key="4">
    <source>
        <dbReference type="EMBL" id="KAL1260065.1"/>
    </source>
</evidence>
<name>A0ABR3M640_9TELE</name>
<feature type="compositionally biased region" description="Polar residues" evidence="2">
    <location>
        <begin position="28"/>
        <end position="39"/>
    </location>
</feature>
<feature type="region of interest" description="Disordered" evidence="2">
    <location>
        <begin position="28"/>
        <end position="50"/>
    </location>
</feature>
<dbReference type="InterPro" id="IPR036397">
    <property type="entry name" value="RNaseH_sf"/>
</dbReference>
<dbReference type="Gene3D" id="2.40.70.10">
    <property type="entry name" value="Acid Proteases"/>
    <property type="match status" value="1"/>
</dbReference>
<dbReference type="SUPFAM" id="SSF53098">
    <property type="entry name" value="Ribonuclease H-like"/>
    <property type="match status" value="1"/>
</dbReference>
<accession>A0ABR3M640</accession>
<keyword evidence="1" id="KW-0479">Metal-binding</keyword>
<dbReference type="SUPFAM" id="SSF50630">
    <property type="entry name" value="Acid proteases"/>
    <property type="match status" value="1"/>
</dbReference>
<dbReference type="Gene3D" id="4.10.60.10">
    <property type="entry name" value="Zinc finger, CCHC-type"/>
    <property type="match status" value="1"/>
</dbReference>
<proteinExistence type="predicted"/>
<dbReference type="InterPro" id="IPR021109">
    <property type="entry name" value="Peptidase_aspartic_dom_sf"/>
</dbReference>
<evidence type="ECO:0000256" key="2">
    <source>
        <dbReference type="SAM" id="MobiDB-lite"/>
    </source>
</evidence>
<keyword evidence="1" id="KW-0862">Zinc</keyword>
<organism evidence="4 5">
    <name type="scientific">Cirrhinus molitorella</name>
    <name type="common">mud carp</name>
    <dbReference type="NCBI Taxonomy" id="172907"/>
    <lineage>
        <taxon>Eukaryota</taxon>
        <taxon>Metazoa</taxon>
        <taxon>Chordata</taxon>
        <taxon>Craniata</taxon>
        <taxon>Vertebrata</taxon>
        <taxon>Euteleostomi</taxon>
        <taxon>Actinopterygii</taxon>
        <taxon>Neopterygii</taxon>
        <taxon>Teleostei</taxon>
        <taxon>Ostariophysi</taxon>
        <taxon>Cypriniformes</taxon>
        <taxon>Cyprinidae</taxon>
        <taxon>Labeoninae</taxon>
        <taxon>Labeonini</taxon>
        <taxon>Cirrhinus</taxon>
    </lineage>
</organism>
<evidence type="ECO:0000313" key="5">
    <source>
        <dbReference type="Proteomes" id="UP001558613"/>
    </source>
</evidence>
<gene>
    <name evidence="4" type="ORF">QQF64_007892</name>
</gene>
<dbReference type="Gene3D" id="3.30.420.10">
    <property type="entry name" value="Ribonuclease H-like superfamily/Ribonuclease H"/>
    <property type="match status" value="1"/>
</dbReference>
<dbReference type="Pfam" id="PF13650">
    <property type="entry name" value="Asp_protease_2"/>
    <property type="match status" value="1"/>
</dbReference>
<dbReference type="InterPro" id="IPR001878">
    <property type="entry name" value="Znf_CCHC"/>
</dbReference>
<dbReference type="CDD" id="cd00303">
    <property type="entry name" value="retropepsin_like"/>
    <property type="match status" value="1"/>
</dbReference>
<sequence>MAFYDDSIGLEAFLQQTTRITQRLAACQPQNPAPQSTSVAARPPVPEPMQVDSNRLTQTERTRRLSSGLCLYCGNPGHIIRHCPVRPPRPVVSTIRTEINTTSLTLLPVTLHTAELSLSVSALVDSGSSGNFISSDCLKQLQLRSQRHSTTYSVSTIQGKPLGRGRIRHRSPYITLQVGLFHKEDIQFLVLEGSTVNIILGRPWLQLHHPELRWDPCDVSRWSEHCQQHCLSKLPLPCCVPISLASTQLIGLRALDIRAADGPSRSSNLATGGPVWTVIPSGYHPQTNGQTERKIQELGRYLRSYCAEDQHSWSRFLPWAEQIRGESWREARVNAILAGE</sequence>
<dbReference type="InterPro" id="IPR032567">
    <property type="entry name" value="RTL1-rel"/>
</dbReference>
<dbReference type="InterPro" id="IPR036875">
    <property type="entry name" value="Znf_CCHC_sf"/>
</dbReference>
<dbReference type="Proteomes" id="UP001558613">
    <property type="component" value="Unassembled WGS sequence"/>
</dbReference>
<feature type="domain" description="CCHC-type" evidence="3">
    <location>
        <begin position="70"/>
        <end position="84"/>
    </location>
</feature>
<dbReference type="PROSITE" id="PS50158">
    <property type="entry name" value="ZF_CCHC"/>
    <property type="match status" value="1"/>
</dbReference>
<keyword evidence="1" id="KW-0863">Zinc-finger</keyword>
<evidence type="ECO:0000259" key="3">
    <source>
        <dbReference type="PROSITE" id="PS50158"/>
    </source>
</evidence>
<comment type="caution">
    <text evidence="4">The sequence shown here is derived from an EMBL/GenBank/DDBJ whole genome shotgun (WGS) entry which is preliminary data.</text>
</comment>